<dbReference type="Proteomes" id="UP001281147">
    <property type="component" value="Unassembled WGS sequence"/>
</dbReference>
<protein>
    <submittedName>
        <fullName evidence="1">Uncharacterized protein</fullName>
    </submittedName>
</protein>
<sequence length="223" mass="24292">MKLITSLSILMLSLTSMIFALPYEDGDSNAATHQSYGDRMMGMTFADDGFVQIGDDGVVRSWNGEGEVIDYVRLDNAELLDSLSAVARVQDEAKLVEAYSRLATANGYSVPDDEVFNPPAHIKPSRFSDDPAVEKRNADAEVSTNPAQVLGKRQLPIPRPQPPRCHGRACFDTAACRTVGCSQCMIWSGSVVNVCVWGEYLGSTPLPDPDPFPVCPFTLLGCW</sequence>
<name>A0ACC3NLP8_9PEZI</name>
<evidence type="ECO:0000313" key="2">
    <source>
        <dbReference type="Proteomes" id="UP001281147"/>
    </source>
</evidence>
<accession>A0ACC3NLP8</accession>
<proteinExistence type="predicted"/>
<comment type="caution">
    <text evidence="1">The sequence shown here is derived from an EMBL/GenBank/DDBJ whole genome shotgun (WGS) entry which is preliminary data.</text>
</comment>
<evidence type="ECO:0000313" key="1">
    <source>
        <dbReference type="EMBL" id="KAK3718690.1"/>
    </source>
</evidence>
<dbReference type="EMBL" id="JAUTXU010000030">
    <property type="protein sequence ID" value="KAK3718690.1"/>
    <property type="molecule type" value="Genomic_DNA"/>
</dbReference>
<gene>
    <name evidence="1" type="ORF">LTR37_004907</name>
</gene>
<organism evidence="1 2">
    <name type="scientific">Vermiconidia calcicola</name>
    <dbReference type="NCBI Taxonomy" id="1690605"/>
    <lineage>
        <taxon>Eukaryota</taxon>
        <taxon>Fungi</taxon>
        <taxon>Dikarya</taxon>
        <taxon>Ascomycota</taxon>
        <taxon>Pezizomycotina</taxon>
        <taxon>Dothideomycetes</taxon>
        <taxon>Dothideomycetidae</taxon>
        <taxon>Mycosphaerellales</taxon>
        <taxon>Extremaceae</taxon>
        <taxon>Vermiconidia</taxon>
    </lineage>
</organism>
<keyword evidence="2" id="KW-1185">Reference proteome</keyword>
<reference evidence="1" key="1">
    <citation type="submission" date="2023-07" db="EMBL/GenBank/DDBJ databases">
        <title>Black Yeasts Isolated from many extreme environments.</title>
        <authorList>
            <person name="Coleine C."/>
            <person name="Stajich J.E."/>
            <person name="Selbmann L."/>
        </authorList>
    </citation>
    <scope>NUCLEOTIDE SEQUENCE</scope>
    <source>
        <strain evidence="1">CCFEE 5714</strain>
    </source>
</reference>